<dbReference type="EMBL" id="SGJD01001207">
    <property type="protein sequence ID" value="KAB0401461.1"/>
    <property type="molecule type" value="Genomic_DNA"/>
</dbReference>
<sequence length="100" mass="10810">MAAPGSRFCRQGILPLLSDRRLRASRDFPPTPQGNCYVWNLTGGIGDEVTQLIPKTKIPAHTRYALQCRFSPDSTCVQGLGDRKPLHGCGEEAVCLGLGA</sequence>
<dbReference type="OrthoDB" id="400at2759"/>
<evidence type="ECO:0000313" key="2">
    <source>
        <dbReference type="Proteomes" id="UP000437017"/>
    </source>
</evidence>
<dbReference type="Proteomes" id="UP000437017">
    <property type="component" value="Unassembled WGS sequence"/>
</dbReference>
<dbReference type="AlphaFoldDB" id="A0A6A1Q5R2"/>
<comment type="caution">
    <text evidence="1">The sequence shown here is derived from an EMBL/GenBank/DDBJ whole genome shotgun (WGS) entry which is preliminary data.</text>
</comment>
<dbReference type="InterPro" id="IPR015943">
    <property type="entry name" value="WD40/YVTN_repeat-like_dom_sf"/>
</dbReference>
<dbReference type="Gene3D" id="2.130.10.10">
    <property type="entry name" value="YVTN repeat-like/Quinoprotein amine dehydrogenase"/>
    <property type="match status" value="1"/>
</dbReference>
<reference evidence="1 2" key="1">
    <citation type="journal article" date="2019" name="PLoS ONE">
        <title>Genomic analyses reveal an absence of contemporary introgressive admixture between fin whales and blue whales, despite known hybrids.</title>
        <authorList>
            <person name="Westbury M.V."/>
            <person name="Petersen B."/>
            <person name="Lorenzen E.D."/>
        </authorList>
    </citation>
    <scope>NUCLEOTIDE SEQUENCE [LARGE SCALE GENOMIC DNA]</scope>
    <source>
        <strain evidence="1">FinWhale-01</strain>
    </source>
</reference>
<name>A0A6A1Q5R2_BALPH</name>
<accession>A0A6A1Q5R2</accession>
<evidence type="ECO:0000313" key="1">
    <source>
        <dbReference type="EMBL" id="KAB0401461.1"/>
    </source>
</evidence>
<gene>
    <name evidence="1" type="ORF">E2I00_009245</name>
</gene>
<protein>
    <submittedName>
        <fullName evidence="1">Uncharacterized protein</fullName>
    </submittedName>
</protein>
<organism evidence="1 2">
    <name type="scientific">Balaenoptera physalus</name>
    <name type="common">Fin whale</name>
    <name type="synonym">Balaena physalus</name>
    <dbReference type="NCBI Taxonomy" id="9770"/>
    <lineage>
        <taxon>Eukaryota</taxon>
        <taxon>Metazoa</taxon>
        <taxon>Chordata</taxon>
        <taxon>Craniata</taxon>
        <taxon>Vertebrata</taxon>
        <taxon>Euteleostomi</taxon>
        <taxon>Mammalia</taxon>
        <taxon>Eutheria</taxon>
        <taxon>Laurasiatheria</taxon>
        <taxon>Artiodactyla</taxon>
        <taxon>Whippomorpha</taxon>
        <taxon>Cetacea</taxon>
        <taxon>Mysticeti</taxon>
        <taxon>Balaenopteridae</taxon>
        <taxon>Balaenoptera</taxon>
    </lineage>
</organism>
<proteinExistence type="predicted"/>
<keyword evidence="2" id="KW-1185">Reference proteome</keyword>